<evidence type="ECO:0000256" key="6">
    <source>
        <dbReference type="ARBA" id="ARBA00022786"/>
    </source>
</evidence>
<dbReference type="PROSITE" id="PS00972">
    <property type="entry name" value="USP_1"/>
    <property type="match status" value="1"/>
</dbReference>
<evidence type="ECO:0000256" key="7">
    <source>
        <dbReference type="ARBA" id="ARBA00022801"/>
    </source>
</evidence>
<dbReference type="FunFam" id="2.30.29.180:FF:000001">
    <property type="entry name" value="Ubiquitin carboxyl-terminal hydrolase 37"/>
    <property type="match status" value="1"/>
</dbReference>
<sequence length="921" mass="105938">MTALIVHGFVQIWSRKTGISKSKEAFIETVEGKKKVRLVLYFSTGEIKTFELSNNIKKVVLRSYGENQNRLLLTFQNNAFMFIERLSSTDAEQLKILLDRVHENKLQPRMRPHKHKGIFASTTTQKEIHQTSFHKVCKKSRGRSYETEKGSETPALHKMPLFTSKSLTPICKGLLETLHRKRKQMILSSSEINENFLKENSVRNKKSKTNPLRYVSHNQEKQFKLKELKENKKLEFGSLFMTNSTGNPYLDGTGLLQTLTEKIYLAFLLQPYCNEYGPEWDEFRMSFDLHPEKLWQGLPNLGNTCYMNAVLQCLFSIPSFADDLLNQGFPWGKIPLGALSMCLAQLLVLKDNYNIKIKEKLLVNIKKAISAVAEIFSGNMQNDAHEFLGHCLDQLKENMGKLNTIWKTKSESGEENSPEQVCAGDAATKVLVCPVISNFEFELLRSIICKACGRVVLKTELSNYLSINLPQGPKALPLSIQHTFDLFFEAEELEYNCEKCKHKTSVAVHKFSRLPRVLIVHLKRYSFNEFWSLRKDEQEVIISKYLNLSSHCNESTKPPLPLSKNAHIRDFQVLKVFQKMNSGTISSLTPSIKLTLELKDSLALHSQSDKESEPQKRQRVFKGTSREQQQKDLEKNSKLNIIQSELLYSGDRAVIEKELFVGSMMYLEDTSLSLIHRDGGKFTSVPDTYVAKVHLREVPEIPKLKKYKKTNTFVAFDKVSKPTEDFYQNKKIRIPEGFQKVAEQTQQCGRMRIYEQALQQALPQSFPKPYAQGHKENCRRPTKLNLQKDNVKYQGALGSKKNPGNKDILVKKPESEAKEPKRNADDEDLYTYRLIGVVSHLGKTPNSGHYISDAYDFERQVWFTYNDMQVSNIHEALMQEARLCTGYIFFYMHNEIFEELLKRAENSQLHSNEAGENPQEK</sequence>
<dbReference type="InterPro" id="IPR018200">
    <property type="entry name" value="USP_CS"/>
</dbReference>
<dbReference type="CDD" id="cd02257">
    <property type="entry name" value="Peptidase_C19"/>
    <property type="match status" value="2"/>
</dbReference>
<dbReference type="CDD" id="cd13312">
    <property type="entry name" value="PH_USP37_like"/>
    <property type="match status" value="1"/>
</dbReference>
<dbReference type="PANTHER" id="PTHR24006">
    <property type="entry name" value="UBIQUITIN CARBOXYL-TERMINAL HYDROLASE"/>
    <property type="match status" value="1"/>
</dbReference>
<feature type="non-terminal residue" evidence="12">
    <location>
        <position position="921"/>
    </location>
</feature>
<dbReference type="Pfam" id="PF16674">
    <property type="entry name" value="UCH_N"/>
    <property type="match status" value="1"/>
</dbReference>
<comment type="catalytic activity">
    <reaction evidence="1 9">
        <text>Thiol-dependent hydrolysis of ester, thioester, amide, peptide and isopeptide bonds formed by the C-terminal Gly of ubiquitin (a 76-residue protein attached to proteins as an intracellular targeting signal).</text>
        <dbReference type="EC" id="3.4.19.12"/>
    </reaction>
</comment>
<evidence type="ECO:0000256" key="10">
    <source>
        <dbReference type="SAM" id="MobiDB-lite"/>
    </source>
</evidence>
<dbReference type="Gene3D" id="2.30.29.180">
    <property type="entry name" value="Ubiquitin carboxyl-terminal hydrolase 26/29/37, pleckstrin homology-like domain"/>
    <property type="match status" value="1"/>
</dbReference>
<organism evidence="12 13">
    <name type="scientific">Daubentonia madagascariensis</name>
    <name type="common">Aye-aye</name>
    <name type="synonym">Sciurus madagascariensis</name>
    <dbReference type="NCBI Taxonomy" id="31869"/>
    <lineage>
        <taxon>Eukaryota</taxon>
        <taxon>Metazoa</taxon>
        <taxon>Chordata</taxon>
        <taxon>Craniata</taxon>
        <taxon>Vertebrata</taxon>
        <taxon>Euteleostomi</taxon>
        <taxon>Mammalia</taxon>
        <taxon>Eutheria</taxon>
        <taxon>Euarchontoglires</taxon>
        <taxon>Primates</taxon>
        <taxon>Strepsirrhini</taxon>
        <taxon>Chiromyiformes</taxon>
        <taxon>Daubentoniidae</taxon>
        <taxon>Daubentonia</taxon>
    </lineage>
</organism>
<dbReference type="Pfam" id="PF00443">
    <property type="entry name" value="UCH"/>
    <property type="match status" value="1"/>
</dbReference>
<comment type="function">
    <text evidence="9">Deubiquitinating enzyme that removes conjugated ubiquitin from specific proteins to regulate different cellular processes.</text>
</comment>
<keyword evidence="7 9" id="KW-0378">Hydrolase</keyword>
<dbReference type="GO" id="GO:0006508">
    <property type="term" value="P:proteolysis"/>
    <property type="evidence" value="ECO:0007669"/>
    <property type="project" value="UniProtKB-KW"/>
</dbReference>
<dbReference type="InterPro" id="IPR032069">
    <property type="entry name" value="USP37-like_PH"/>
</dbReference>
<evidence type="ECO:0000313" key="12">
    <source>
        <dbReference type="EMBL" id="KAL2768149.1"/>
    </source>
</evidence>
<evidence type="ECO:0000256" key="4">
    <source>
        <dbReference type="ARBA" id="ARBA00022490"/>
    </source>
</evidence>
<dbReference type="PANTHER" id="PTHR24006:SF711">
    <property type="entry name" value="UBIQUITIN CARBOXYL-TERMINAL HYDROLASE 29"/>
    <property type="match status" value="1"/>
</dbReference>
<dbReference type="InterPro" id="IPR038765">
    <property type="entry name" value="Papain-like_cys_pep_sf"/>
</dbReference>
<dbReference type="Proteomes" id="UP001610411">
    <property type="component" value="Unassembled WGS sequence"/>
</dbReference>
<comment type="caution">
    <text evidence="12">The sequence shown here is derived from an EMBL/GenBank/DDBJ whole genome shotgun (WGS) entry which is preliminary data.</text>
</comment>
<keyword evidence="13" id="KW-1185">Reference proteome</keyword>
<reference evidence="12 13" key="1">
    <citation type="journal article" date="2024" name="G3 (Bethesda)">
        <title>A hybrid genome assembly of the endangered aye-aye (Daubentonia madagascariensis).</title>
        <authorList>
            <person name="Versoza C.J."/>
            <person name="Pfeifer S.P."/>
        </authorList>
    </citation>
    <scope>NUCLEOTIDE SEQUENCE [LARGE SCALE GENOMIC DNA]</scope>
    <source>
        <strain evidence="12">6821</strain>
    </source>
</reference>
<evidence type="ECO:0000256" key="2">
    <source>
        <dbReference type="ARBA" id="ARBA00004496"/>
    </source>
</evidence>
<evidence type="ECO:0000259" key="11">
    <source>
        <dbReference type="PROSITE" id="PS50235"/>
    </source>
</evidence>
<dbReference type="InterPro" id="IPR001394">
    <property type="entry name" value="Peptidase_C19_UCH"/>
</dbReference>
<name>A0ABD2DN12_DAUMA</name>
<feature type="region of interest" description="Disordered" evidence="10">
    <location>
        <begin position="794"/>
        <end position="824"/>
    </location>
</feature>
<evidence type="ECO:0000256" key="1">
    <source>
        <dbReference type="ARBA" id="ARBA00000707"/>
    </source>
</evidence>
<evidence type="ECO:0000313" key="13">
    <source>
        <dbReference type="Proteomes" id="UP001610411"/>
    </source>
</evidence>
<dbReference type="GO" id="GO:0005737">
    <property type="term" value="C:cytoplasm"/>
    <property type="evidence" value="ECO:0007669"/>
    <property type="project" value="UniProtKB-SubCell"/>
</dbReference>
<evidence type="ECO:0000256" key="8">
    <source>
        <dbReference type="ARBA" id="ARBA00022807"/>
    </source>
</evidence>
<comment type="subcellular location">
    <subcellularLocation>
        <location evidence="2">Cytoplasm</location>
    </subcellularLocation>
</comment>
<dbReference type="InterPro" id="IPR028889">
    <property type="entry name" value="USP"/>
</dbReference>
<dbReference type="AlphaFoldDB" id="A0ABD2DN12"/>
<feature type="region of interest" description="Disordered" evidence="10">
    <location>
        <begin position="605"/>
        <end position="632"/>
    </location>
</feature>
<proteinExistence type="inferred from homology"/>
<evidence type="ECO:0000256" key="5">
    <source>
        <dbReference type="ARBA" id="ARBA00022670"/>
    </source>
</evidence>
<dbReference type="FunFam" id="3.90.70.10:FF:000124">
    <property type="entry name" value="ubiquitin carboxyl-terminal hydrolase 26"/>
    <property type="match status" value="1"/>
</dbReference>
<feature type="domain" description="USP" evidence="11">
    <location>
        <begin position="296"/>
        <end position="894"/>
    </location>
</feature>
<evidence type="ECO:0000256" key="9">
    <source>
        <dbReference type="RuleBase" id="RU366025"/>
    </source>
</evidence>
<dbReference type="PROSITE" id="PS50235">
    <property type="entry name" value="USP_3"/>
    <property type="match status" value="1"/>
</dbReference>
<gene>
    <name evidence="12" type="ORF">WCI35_023766</name>
</gene>
<dbReference type="PROSITE" id="PS00973">
    <property type="entry name" value="USP_2"/>
    <property type="match status" value="1"/>
</dbReference>
<evidence type="ECO:0000256" key="3">
    <source>
        <dbReference type="ARBA" id="ARBA00009085"/>
    </source>
</evidence>
<comment type="similarity">
    <text evidence="3 9">Belongs to the peptidase C19 family.</text>
</comment>
<feature type="compositionally biased region" description="Basic and acidic residues" evidence="10">
    <location>
        <begin position="808"/>
        <end position="824"/>
    </location>
</feature>
<keyword evidence="4" id="KW-0963">Cytoplasm</keyword>
<keyword evidence="8 9" id="KW-0788">Thiol protease</keyword>
<accession>A0ABD2DN12</accession>
<dbReference type="InterPro" id="IPR050164">
    <property type="entry name" value="Peptidase_C19"/>
</dbReference>
<dbReference type="FunFam" id="3.90.70.10:FF:000234">
    <property type="entry name" value="Ubiquitin specific peptidase 26"/>
    <property type="match status" value="1"/>
</dbReference>
<dbReference type="InterPro" id="IPR038093">
    <property type="entry name" value="USP37-like_PH_sf"/>
</dbReference>
<keyword evidence="6 9" id="KW-0833">Ubl conjugation pathway</keyword>
<dbReference type="GO" id="GO:0004843">
    <property type="term" value="F:cysteine-type deubiquitinase activity"/>
    <property type="evidence" value="ECO:0007669"/>
    <property type="project" value="UniProtKB-UniRule"/>
</dbReference>
<keyword evidence="5 9" id="KW-0645">Protease</keyword>
<dbReference type="EC" id="3.4.19.12" evidence="9"/>
<dbReference type="Gene3D" id="3.90.70.10">
    <property type="entry name" value="Cysteine proteinases"/>
    <property type="match status" value="2"/>
</dbReference>
<dbReference type="EMBL" id="JBFSEQ010000009">
    <property type="protein sequence ID" value="KAL2768149.1"/>
    <property type="molecule type" value="Genomic_DNA"/>
</dbReference>
<protein>
    <recommendedName>
        <fullName evidence="9">Ubiquitin carboxyl-terminal hydrolase</fullName>
        <ecNumber evidence="9">3.4.19.12</ecNumber>
    </recommendedName>
</protein>
<feature type="compositionally biased region" description="Basic and acidic residues" evidence="10">
    <location>
        <begin position="605"/>
        <end position="616"/>
    </location>
</feature>
<dbReference type="SUPFAM" id="SSF54001">
    <property type="entry name" value="Cysteine proteinases"/>
    <property type="match status" value="1"/>
</dbReference>